<proteinExistence type="inferred from homology"/>
<dbReference type="PANTHER" id="PTHR22883:SF432">
    <property type="entry name" value="PROTEIN S-ACYLTRANSFERASE 5-RELATED"/>
    <property type="match status" value="1"/>
</dbReference>
<comment type="similarity">
    <text evidence="2 8">Belongs to the DHHC palmitoyltransferase family.</text>
</comment>
<protein>
    <recommendedName>
        <fullName evidence="8">S-acyltransferase</fullName>
        <ecNumber evidence="8">2.3.1.225</ecNumber>
    </recommendedName>
    <alternativeName>
        <fullName evidence="8">Palmitoyltransferase</fullName>
    </alternativeName>
</protein>
<dbReference type="EMBL" id="QGKV02002055">
    <property type="protein sequence ID" value="KAF3494518.1"/>
    <property type="molecule type" value="Genomic_DNA"/>
</dbReference>
<evidence type="ECO:0000256" key="8">
    <source>
        <dbReference type="RuleBase" id="RU079119"/>
    </source>
</evidence>
<sequence>MLELQPSDRRPGAPSSSGGGGGDEMIRTYKGWKGNNVFFFGGRLVFGPDARSILITIFLITAPVIIFCVFVGRKFIDDFPHHRGVSVLAVAIGLNLLDLIFLLVTSGRDPGIIPRNLYPPEPEGIEISGEPRLAHTPTQSRLPRTKDMIVNGITVKIKYCDTCMLYRPPRASHCSICNNCVEKFDHHCPWLGQCIGLSTYENFRYRYDRHENPFNKGIIRNFMQVFCTTVASSKNSFRAKVSKEPVIPPRIVNGAMSSPSLQKVSHDIEMGRKPVWHETVDEELGNMDKDMETSVTSRDLSRMLPPEETEGRGIMHSRESSRGRRGGSWELSGRVNEDLRTRDDESSGIDASRDLLSDAATVRSRTGTGIGRL</sequence>
<dbReference type="InterPro" id="IPR039859">
    <property type="entry name" value="PFA4/ZDH16/20/ERF2-like"/>
</dbReference>
<keyword evidence="7 8" id="KW-0012">Acyltransferase</keyword>
<organism evidence="11 12">
    <name type="scientific">Brassica cretica</name>
    <name type="common">Mustard</name>
    <dbReference type="NCBI Taxonomy" id="69181"/>
    <lineage>
        <taxon>Eukaryota</taxon>
        <taxon>Viridiplantae</taxon>
        <taxon>Streptophyta</taxon>
        <taxon>Embryophyta</taxon>
        <taxon>Tracheophyta</taxon>
        <taxon>Spermatophyta</taxon>
        <taxon>Magnoliopsida</taxon>
        <taxon>eudicotyledons</taxon>
        <taxon>Gunneridae</taxon>
        <taxon>Pentapetalae</taxon>
        <taxon>rosids</taxon>
        <taxon>malvids</taxon>
        <taxon>Brassicales</taxon>
        <taxon>Brassicaceae</taxon>
        <taxon>Brassiceae</taxon>
        <taxon>Brassica</taxon>
    </lineage>
</organism>
<evidence type="ECO:0000313" key="12">
    <source>
        <dbReference type="Proteomes" id="UP000266723"/>
    </source>
</evidence>
<evidence type="ECO:0000256" key="6">
    <source>
        <dbReference type="ARBA" id="ARBA00023136"/>
    </source>
</evidence>
<comment type="subcellular location">
    <subcellularLocation>
        <location evidence="1">Endomembrane system</location>
        <topology evidence="1">Multi-pass membrane protein</topology>
    </subcellularLocation>
</comment>
<feature type="transmembrane region" description="Helical" evidence="8">
    <location>
        <begin position="53"/>
        <end position="72"/>
    </location>
</feature>
<evidence type="ECO:0000256" key="1">
    <source>
        <dbReference type="ARBA" id="ARBA00004127"/>
    </source>
</evidence>
<feature type="transmembrane region" description="Helical" evidence="8">
    <location>
        <begin position="84"/>
        <end position="104"/>
    </location>
</feature>
<dbReference type="PANTHER" id="PTHR22883">
    <property type="entry name" value="ZINC FINGER DHHC DOMAIN CONTAINING PROTEIN"/>
    <property type="match status" value="1"/>
</dbReference>
<feature type="compositionally biased region" description="Basic and acidic residues" evidence="9">
    <location>
        <begin position="309"/>
        <end position="322"/>
    </location>
</feature>
<evidence type="ECO:0000313" key="11">
    <source>
        <dbReference type="EMBL" id="KAF3494518.1"/>
    </source>
</evidence>
<evidence type="ECO:0000259" key="10">
    <source>
        <dbReference type="Pfam" id="PF01529"/>
    </source>
</evidence>
<evidence type="ECO:0000256" key="9">
    <source>
        <dbReference type="SAM" id="MobiDB-lite"/>
    </source>
</evidence>
<accession>A0ABQ7AA24</accession>
<comment type="domain">
    <text evidence="8">The DHHC domain is required for palmitoyltransferase activity.</text>
</comment>
<feature type="compositionally biased region" description="Basic and acidic residues" evidence="9">
    <location>
        <begin position="1"/>
        <end position="11"/>
    </location>
</feature>
<evidence type="ECO:0000256" key="5">
    <source>
        <dbReference type="ARBA" id="ARBA00022989"/>
    </source>
</evidence>
<dbReference type="Proteomes" id="UP000266723">
    <property type="component" value="Unassembled WGS sequence"/>
</dbReference>
<dbReference type="Pfam" id="PF01529">
    <property type="entry name" value="DHHC"/>
    <property type="match status" value="1"/>
</dbReference>
<keyword evidence="6 8" id="KW-0472">Membrane</keyword>
<dbReference type="PROSITE" id="PS50216">
    <property type="entry name" value="DHHC"/>
    <property type="match status" value="1"/>
</dbReference>
<evidence type="ECO:0000256" key="3">
    <source>
        <dbReference type="ARBA" id="ARBA00022679"/>
    </source>
</evidence>
<dbReference type="EC" id="2.3.1.225" evidence="8"/>
<keyword evidence="12" id="KW-1185">Reference proteome</keyword>
<dbReference type="InterPro" id="IPR001594">
    <property type="entry name" value="Palmitoyltrfase_DHHC"/>
</dbReference>
<feature type="compositionally biased region" description="Basic and acidic residues" evidence="9">
    <location>
        <begin position="335"/>
        <end position="352"/>
    </location>
</feature>
<reference evidence="11 12" key="1">
    <citation type="journal article" date="2020" name="BMC Genomics">
        <title>Intraspecific diversification of the crop wild relative Brassica cretica Lam. using demographic model selection.</title>
        <authorList>
            <person name="Kioukis A."/>
            <person name="Michalopoulou V.A."/>
            <person name="Briers L."/>
            <person name="Pirintsos S."/>
            <person name="Studholme D.J."/>
            <person name="Pavlidis P."/>
            <person name="Sarris P.F."/>
        </authorList>
    </citation>
    <scope>NUCLEOTIDE SEQUENCE [LARGE SCALE GENOMIC DNA]</scope>
    <source>
        <strain evidence="12">cv. PFS-1207/04</strain>
    </source>
</reference>
<keyword evidence="5 8" id="KW-1133">Transmembrane helix</keyword>
<comment type="caution">
    <text evidence="11">The sequence shown here is derived from an EMBL/GenBank/DDBJ whole genome shotgun (WGS) entry which is preliminary data.</text>
</comment>
<feature type="domain" description="Palmitoyltransferase DHHC" evidence="10">
    <location>
        <begin position="156"/>
        <end position="203"/>
    </location>
</feature>
<gene>
    <name evidence="11" type="ORF">DY000_02055573</name>
</gene>
<evidence type="ECO:0000256" key="2">
    <source>
        <dbReference type="ARBA" id="ARBA00008574"/>
    </source>
</evidence>
<feature type="region of interest" description="Disordered" evidence="9">
    <location>
        <begin position="286"/>
        <end position="352"/>
    </location>
</feature>
<name>A0ABQ7AA24_BRACR</name>
<evidence type="ECO:0000256" key="4">
    <source>
        <dbReference type="ARBA" id="ARBA00022692"/>
    </source>
</evidence>
<comment type="catalytic activity">
    <reaction evidence="8">
        <text>L-cysteinyl-[protein] + hexadecanoyl-CoA = S-hexadecanoyl-L-cysteinyl-[protein] + CoA</text>
        <dbReference type="Rhea" id="RHEA:36683"/>
        <dbReference type="Rhea" id="RHEA-COMP:10131"/>
        <dbReference type="Rhea" id="RHEA-COMP:11032"/>
        <dbReference type="ChEBI" id="CHEBI:29950"/>
        <dbReference type="ChEBI" id="CHEBI:57287"/>
        <dbReference type="ChEBI" id="CHEBI:57379"/>
        <dbReference type="ChEBI" id="CHEBI:74151"/>
        <dbReference type="EC" id="2.3.1.225"/>
    </reaction>
</comment>
<feature type="region of interest" description="Disordered" evidence="9">
    <location>
        <begin position="1"/>
        <end position="23"/>
    </location>
</feature>
<evidence type="ECO:0000256" key="7">
    <source>
        <dbReference type="ARBA" id="ARBA00023315"/>
    </source>
</evidence>
<keyword evidence="3 8" id="KW-0808">Transferase</keyword>
<keyword evidence="4 8" id="KW-0812">Transmembrane</keyword>